<evidence type="ECO:0000256" key="7">
    <source>
        <dbReference type="ARBA" id="ARBA00023026"/>
    </source>
</evidence>
<feature type="binding site" description="axial binding residue" evidence="9">
    <location>
        <position position="457"/>
    </location>
    <ligand>
        <name>heme</name>
        <dbReference type="ChEBI" id="CHEBI:30413"/>
    </ligand>
    <ligandPart>
        <name>Fe</name>
        <dbReference type="ChEBI" id="CHEBI:18248"/>
    </ligandPart>
</feature>
<evidence type="ECO:0000313" key="12">
    <source>
        <dbReference type="Proteomes" id="UP000624404"/>
    </source>
</evidence>
<dbReference type="InterPro" id="IPR001128">
    <property type="entry name" value="Cyt_P450"/>
</dbReference>
<dbReference type="PRINTS" id="PR00385">
    <property type="entry name" value="P450"/>
</dbReference>
<dbReference type="PANTHER" id="PTHR24305">
    <property type="entry name" value="CYTOCHROME P450"/>
    <property type="match status" value="1"/>
</dbReference>
<name>A0A8H2VXY7_9HELO</name>
<evidence type="ECO:0000256" key="8">
    <source>
        <dbReference type="ARBA" id="ARBA00023033"/>
    </source>
</evidence>
<dbReference type="InterPro" id="IPR036396">
    <property type="entry name" value="Cyt_P450_sf"/>
</dbReference>
<dbReference type="PANTHER" id="PTHR24305:SF210">
    <property type="entry name" value="CYTOCHROME P450 MONOOXYGENASE ASQL-RELATED"/>
    <property type="match status" value="1"/>
</dbReference>
<dbReference type="FunFam" id="1.10.630.10:FF:000047">
    <property type="entry name" value="Cytochrome P450 monooxygenase"/>
    <property type="match status" value="1"/>
</dbReference>
<dbReference type="OrthoDB" id="1470350at2759"/>
<comment type="caution">
    <text evidence="11">The sequence shown here is derived from an EMBL/GenBank/DDBJ whole genome shotgun (WGS) entry which is preliminary data.</text>
</comment>
<keyword evidence="3 9" id="KW-0349">Heme</keyword>
<dbReference type="CDD" id="cd11058">
    <property type="entry name" value="CYP60B-like"/>
    <property type="match status" value="1"/>
</dbReference>
<dbReference type="PRINTS" id="PR00463">
    <property type="entry name" value="EP450I"/>
</dbReference>
<dbReference type="GO" id="GO:0020037">
    <property type="term" value="F:heme binding"/>
    <property type="evidence" value="ECO:0007669"/>
    <property type="project" value="InterPro"/>
</dbReference>
<dbReference type="InterPro" id="IPR002401">
    <property type="entry name" value="Cyt_P450_E_grp-I"/>
</dbReference>
<keyword evidence="5" id="KW-0560">Oxidoreductase</keyword>
<dbReference type="GO" id="GO:0005506">
    <property type="term" value="F:iron ion binding"/>
    <property type="evidence" value="ECO:0007669"/>
    <property type="project" value="InterPro"/>
</dbReference>
<keyword evidence="12" id="KW-1185">Reference proteome</keyword>
<dbReference type="Proteomes" id="UP000624404">
    <property type="component" value="Unassembled WGS sequence"/>
</dbReference>
<evidence type="ECO:0000256" key="6">
    <source>
        <dbReference type="ARBA" id="ARBA00023004"/>
    </source>
</evidence>
<dbReference type="Gene3D" id="1.10.630.10">
    <property type="entry name" value="Cytochrome P450"/>
    <property type="match status" value="1"/>
</dbReference>
<evidence type="ECO:0000256" key="9">
    <source>
        <dbReference type="PIRSR" id="PIRSR602401-1"/>
    </source>
</evidence>
<dbReference type="SUPFAM" id="SSF48264">
    <property type="entry name" value="Cytochrome P450"/>
    <property type="match status" value="1"/>
</dbReference>
<comment type="cofactor">
    <cofactor evidence="1 9">
        <name>heme</name>
        <dbReference type="ChEBI" id="CHEBI:30413"/>
    </cofactor>
</comment>
<evidence type="ECO:0000256" key="2">
    <source>
        <dbReference type="ARBA" id="ARBA00010617"/>
    </source>
</evidence>
<keyword evidence="8" id="KW-0503">Monooxygenase</keyword>
<dbReference type="Pfam" id="PF00067">
    <property type="entry name" value="p450"/>
    <property type="match status" value="1"/>
</dbReference>
<evidence type="ECO:0000256" key="10">
    <source>
        <dbReference type="SAM" id="Phobius"/>
    </source>
</evidence>
<reference evidence="11" key="1">
    <citation type="submission" date="2020-10" db="EMBL/GenBank/DDBJ databases">
        <authorList>
            <person name="Kusch S."/>
        </authorList>
    </citation>
    <scope>NUCLEOTIDE SEQUENCE</scope>
    <source>
        <strain evidence="11">SwB9</strain>
    </source>
</reference>
<organism evidence="11 12">
    <name type="scientific">Sclerotinia trifoliorum</name>
    <dbReference type="NCBI Taxonomy" id="28548"/>
    <lineage>
        <taxon>Eukaryota</taxon>
        <taxon>Fungi</taxon>
        <taxon>Dikarya</taxon>
        <taxon>Ascomycota</taxon>
        <taxon>Pezizomycotina</taxon>
        <taxon>Leotiomycetes</taxon>
        <taxon>Helotiales</taxon>
        <taxon>Sclerotiniaceae</taxon>
        <taxon>Sclerotinia</taxon>
    </lineage>
</organism>
<sequence>MYSIGNVVVVAAAASSFYLLSYAIYNLFFHPLKSYPGPKLWVVCRFPITYYKIKGNLPQKIKELHDQYGDVVRIAPHYLQYNTSEAFEDIYGFVKGHHKKNFDKDLTERGPGPNQPIHIANSSGENHRRLRRVQTHAFSDKALVAQEPLIQEYAREFISGLIKFSSLTSDNSIDLGEWYTYTTFDLIGDLAFGESFKCVETGQMHPWIEIIKQVLSIDFIVNELAHYPFVRFLFRLLIPSSLLNGFNEHRKLAGAKAERRMNSAQDRPDFMSFILKHNDTDKGMTLDEIRENASVLIIAGGETTATLLNGLTYFLLQTPTALQNLTIELRSAFKTQKDITLNALAACKYLGAVVDEALRIYPPGPGTLPRVVPEDGGIVAGRFVPAGAIVGVSYWAAHHSPKNFHLAEEFHPERWLSSQDVEELRTAFPDMKLADPKIFENDDKKAKKPFSLGPSNCIGKNLAYAEIRTLIANVVWSFDLEGGKEISTWLERSKMFTTWRSPELRVKLKRVNV</sequence>
<evidence type="ECO:0000256" key="4">
    <source>
        <dbReference type="ARBA" id="ARBA00022723"/>
    </source>
</evidence>
<comment type="similarity">
    <text evidence="2">Belongs to the cytochrome P450 family.</text>
</comment>
<dbReference type="EMBL" id="CAJHIA010000020">
    <property type="protein sequence ID" value="CAD6446448.1"/>
    <property type="molecule type" value="Genomic_DNA"/>
</dbReference>
<gene>
    <name evidence="11" type="ORF">SCLTRI_LOCUS6240</name>
</gene>
<proteinExistence type="inferred from homology"/>
<evidence type="ECO:0000313" key="11">
    <source>
        <dbReference type="EMBL" id="CAD6446448.1"/>
    </source>
</evidence>
<keyword evidence="6 9" id="KW-0408">Iron</keyword>
<keyword evidence="4 9" id="KW-0479">Metal-binding</keyword>
<keyword evidence="10" id="KW-0812">Transmembrane</keyword>
<keyword evidence="7" id="KW-0843">Virulence</keyword>
<evidence type="ECO:0000256" key="1">
    <source>
        <dbReference type="ARBA" id="ARBA00001971"/>
    </source>
</evidence>
<dbReference type="GO" id="GO:0004497">
    <property type="term" value="F:monooxygenase activity"/>
    <property type="evidence" value="ECO:0007669"/>
    <property type="project" value="UniProtKB-KW"/>
</dbReference>
<protein>
    <submittedName>
        <fullName evidence="11">1bed780c-1914-4f58-812b-d0afbe267ce5</fullName>
    </submittedName>
</protein>
<dbReference type="GO" id="GO:0009403">
    <property type="term" value="P:toxin biosynthetic process"/>
    <property type="evidence" value="ECO:0007669"/>
    <property type="project" value="UniProtKB-ARBA"/>
</dbReference>
<evidence type="ECO:0000256" key="5">
    <source>
        <dbReference type="ARBA" id="ARBA00023002"/>
    </source>
</evidence>
<dbReference type="AlphaFoldDB" id="A0A8H2VXY7"/>
<evidence type="ECO:0000256" key="3">
    <source>
        <dbReference type="ARBA" id="ARBA00022617"/>
    </source>
</evidence>
<dbReference type="GO" id="GO:0016705">
    <property type="term" value="F:oxidoreductase activity, acting on paired donors, with incorporation or reduction of molecular oxygen"/>
    <property type="evidence" value="ECO:0007669"/>
    <property type="project" value="InterPro"/>
</dbReference>
<keyword evidence="10" id="KW-1133">Transmembrane helix</keyword>
<keyword evidence="10" id="KW-0472">Membrane</keyword>
<accession>A0A8H2VXY7</accession>
<dbReference type="InterPro" id="IPR050121">
    <property type="entry name" value="Cytochrome_P450_monoxygenase"/>
</dbReference>
<feature type="transmembrane region" description="Helical" evidence="10">
    <location>
        <begin position="7"/>
        <end position="28"/>
    </location>
</feature>